<dbReference type="InterPro" id="IPR007184">
    <property type="entry name" value="Mannoside_phosphorylase"/>
</dbReference>
<gene>
    <name evidence="4" type="ORF">SAMN04488109_0669</name>
</gene>
<dbReference type="PANTHER" id="PTHR34106">
    <property type="entry name" value="GLYCOSIDASE"/>
    <property type="match status" value="1"/>
</dbReference>
<reference evidence="4 5" key="1">
    <citation type="submission" date="2016-11" db="EMBL/GenBank/DDBJ databases">
        <authorList>
            <person name="Jaros S."/>
            <person name="Januszkiewicz K."/>
            <person name="Wedrychowicz H."/>
        </authorList>
    </citation>
    <scope>NUCLEOTIDE SEQUENCE [LARGE SCALE GENOMIC DNA]</scope>
    <source>
        <strain evidence="4 5">DSM 24574</strain>
    </source>
</reference>
<organism evidence="4 5">
    <name type="scientific">Chryseolinea serpens</name>
    <dbReference type="NCBI Taxonomy" id="947013"/>
    <lineage>
        <taxon>Bacteria</taxon>
        <taxon>Pseudomonadati</taxon>
        <taxon>Bacteroidota</taxon>
        <taxon>Cytophagia</taxon>
        <taxon>Cytophagales</taxon>
        <taxon>Fulvivirgaceae</taxon>
        <taxon>Chryseolinea</taxon>
    </lineage>
</organism>
<protein>
    <submittedName>
        <fullName evidence="4">Predicted glycosyl hydrolase, GH43/DUF377 family</fullName>
    </submittedName>
</protein>
<dbReference type="AlphaFoldDB" id="A0A1M5KJI7"/>
<evidence type="ECO:0000256" key="2">
    <source>
        <dbReference type="ARBA" id="ARBA00022679"/>
    </source>
</evidence>
<dbReference type="Gene3D" id="2.115.10.20">
    <property type="entry name" value="Glycosyl hydrolase domain, family 43"/>
    <property type="match status" value="1"/>
</dbReference>
<proteinExistence type="inferred from homology"/>
<dbReference type="PANTHER" id="PTHR34106:SF5">
    <property type="entry name" value="GLYCOSIDASE"/>
    <property type="match status" value="1"/>
</dbReference>
<dbReference type="EMBL" id="FQWQ01000001">
    <property type="protein sequence ID" value="SHG52659.1"/>
    <property type="molecule type" value="Genomic_DNA"/>
</dbReference>
<comment type="similarity">
    <text evidence="3">Belongs to the glycosyl hydrolase 130 family.</text>
</comment>
<dbReference type="PIRSF" id="PIRSF016202">
    <property type="entry name" value="PH1107"/>
    <property type="match status" value="1"/>
</dbReference>
<sequence length="367" mass="41264">MQSSALSFAAQTMKPALVTDIAKRFKQNPLLKPADLKPSRDGMVIECLLNPGVFRFNNMTWLLLRVAERPVQQAGHISIPIYNEDGEIEILHFKKDDPDLDGSDPRVVCYRGKDYLTTLSHLRLVCSADGKVFQQPEHYHPIFGKDKLETYGIEDCRVTEIDGLFNLTYTMVSALGVGVGLIQTKDWKSYDRRGMIFPPHNKDCAIFEEKINEKYYALHRPSSPQLGGNYIWLSESPDLIHWGNHKCIATTRKNTWDSARVGAGAAPIKTSEGWLEIYHGADANHRYCLGALLLDLNDPSKVLARSEFPLMEPTEEYELTGFFGNVIFTNGHLVNDDTIHLYYGASDEVICGAELSIQSILQTLLAN</sequence>
<dbReference type="GO" id="GO:0016757">
    <property type="term" value="F:glycosyltransferase activity"/>
    <property type="evidence" value="ECO:0007669"/>
    <property type="project" value="UniProtKB-KW"/>
</dbReference>
<dbReference type="CDD" id="cd18612">
    <property type="entry name" value="GH130_Lin0857-like"/>
    <property type="match status" value="1"/>
</dbReference>
<dbReference type="STRING" id="947013.SAMN04488109_0669"/>
<dbReference type="Proteomes" id="UP000184212">
    <property type="component" value="Unassembled WGS sequence"/>
</dbReference>
<dbReference type="SUPFAM" id="SSF75005">
    <property type="entry name" value="Arabinanase/levansucrase/invertase"/>
    <property type="match status" value="1"/>
</dbReference>
<evidence type="ECO:0000313" key="5">
    <source>
        <dbReference type="Proteomes" id="UP000184212"/>
    </source>
</evidence>
<keyword evidence="2" id="KW-0808">Transferase</keyword>
<evidence type="ECO:0000313" key="4">
    <source>
        <dbReference type="EMBL" id="SHG52659.1"/>
    </source>
</evidence>
<keyword evidence="5" id="KW-1185">Reference proteome</keyword>
<name>A0A1M5KJI7_9BACT</name>
<dbReference type="Pfam" id="PF04041">
    <property type="entry name" value="Glyco_hydro_130"/>
    <property type="match status" value="1"/>
</dbReference>
<keyword evidence="4" id="KW-0378">Hydrolase</keyword>
<dbReference type="GO" id="GO:0016787">
    <property type="term" value="F:hydrolase activity"/>
    <property type="evidence" value="ECO:0007669"/>
    <property type="project" value="UniProtKB-KW"/>
</dbReference>
<evidence type="ECO:0000256" key="3">
    <source>
        <dbReference type="ARBA" id="ARBA00024356"/>
    </source>
</evidence>
<evidence type="ECO:0000256" key="1">
    <source>
        <dbReference type="ARBA" id="ARBA00022676"/>
    </source>
</evidence>
<dbReference type="InterPro" id="IPR023296">
    <property type="entry name" value="Glyco_hydro_beta-prop_sf"/>
</dbReference>
<keyword evidence="1" id="KW-0328">Glycosyltransferase</keyword>
<accession>A0A1M5KJI7</accession>